<evidence type="ECO:0000313" key="3">
    <source>
        <dbReference type="Proteomes" id="UP000298327"/>
    </source>
</evidence>
<dbReference type="EMBL" id="SEOQ01001046">
    <property type="protein sequence ID" value="TFY54269.1"/>
    <property type="molecule type" value="Genomic_DNA"/>
</dbReference>
<comment type="caution">
    <text evidence="2">The sequence shown here is derived from an EMBL/GenBank/DDBJ whole genome shotgun (WGS) entry which is preliminary data.</text>
</comment>
<gene>
    <name evidence="2" type="ORF">EVG20_g9774</name>
</gene>
<dbReference type="OrthoDB" id="3257623at2759"/>
<evidence type="ECO:0000259" key="1">
    <source>
        <dbReference type="Pfam" id="PF03184"/>
    </source>
</evidence>
<accession>A0A4Y9Y080</accession>
<name>A0A4Y9Y080_9AGAM</name>
<dbReference type="Proteomes" id="UP000298327">
    <property type="component" value="Unassembled WGS sequence"/>
</dbReference>
<evidence type="ECO:0000313" key="2">
    <source>
        <dbReference type="EMBL" id="TFY54269.1"/>
    </source>
</evidence>
<dbReference type="InterPro" id="IPR004875">
    <property type="entry name" value="DDE_SF_endonuclease_dom"/>
</dbReference>
<dbReference type="AlphaFoldDB" id="A0A4Y9Y080"/>
<dbReference type="Pfam" id="PF03184">
    <property type="entry name" value="DDE_1"/>
    <property type="match status" value="1"/>
</dbReference>
<keyword evidence="3" id="KW-1185">Reference proteome</keyword>
<reference evidence="2 3" key="1">
    <citation type="submission" date="2019-02" db="EMBL/GenBank/DDBJ databases">
        <title>Genome sequencing of the rare red list fungi Dentipellis fragilis.</title>
        <authorList>
            <person name="Buettner E."/>
            <person name="Kellner H."/>
        </authorList>
    </citation>
    <scope>NUCLEOTIDE SEQUENCE [LARGE SCALE GENOMIC DNA]</scope>
    <source>
        <strain evidence="2 3">DSM 105465</strain>
    </source>
</reference>
<dbReference type="GO" id="GO:0003676">
    <property type="term" value="F:nucleic acid binding"/>
    <property type="evidence" value="ECO:0007669"/>
    <property type="project" value="InterPro"/>
</dbReference>
<dbReference type="STRING" id="205917.A0A4Y9Y080"/>
<sequence length="500" mass="57080">MKVLKHDQPELFGYLNHGTVHHWFAPGGRGWILKAYPRVVEKITAKLKDLRRSGLPVSVSLARSLILAIIKSEEPDLLKTFKVSEHYVRAFLQSKLDWSRCKGTRAAAHIPENVPEVCEWAFFHAVYLMKEYDIPAKLGKHVLTGNSSTYHEHGAKQVDIVTKDEKCAYTLLVASTPSGSILPFQQVWSGSTHHSLLVGGADGMDEALDRGFHFAFAASMKKTSHFSTLKTMKEWIEEIYVPYMRNVIDGDPDLHDSLNQKSLLILDCYPVHRGEEFQHYMKTNHLDIFVIYVPTNCTGIFQPADVGLQRIIKHRLAQEELHFLVAEHEKQIDNGLMPEQVKITTSYLMLRDATMRPFITIWDFLNGPYGRDIIKKTWKKCVAKEWCLSEDVFTSRKACNALKDYLRSDKQLRDEIEGKVGPLVELEEVMPDELEDDEDEDVDDTNIPMNRVVEDALGISVPGDVELGEFCVHLSDIRERGRGLEMTAEAEDIWMEEELV</sequence>
<organism evidence="2 3">
    <name type="scientific">Dentipellis fragilis</name>
    <dbReference type="NCBI Taxonomy" id="205917"/>
    <lineage>
        <taxon>Eukaryota</taxon>
        <taxon>Fungi</taxon>
        <taxon>Dikarya</taxon>
        <taxon>Basidiomycota</taxon>
        <taxon>Agaricomycotina</taxon>
        <taxon>Agaricomycetes</taxon>
        <taxon>Russulales</taxon>
        <taxon>Hericiaceae</taxon>
        <taxon>Dentipellis</taxon>
    </lineage>
</organism>
<feature type="domain" description="DDE-1" evidence="1">
    <location>
        <begin position="228"/>
        <end position="334"/>
    </location>
</feature>
<proteinExistence type="predicted"/>
<protein>
    <recommendedName>
        <fullName evidence="1">DDE-1 domain-containing protein</fullName>
    </recommendedName>
</protein>